<sequence>METRRPQHFLPKTWDLPEAIRRRLGDEAGRQRLMDEEGHLLFILHEVPRPEDDEIRRPFLLWGKPDGTWKNHPGSGGFAALDGHLDSYGRAIHELDRDAESAQTPKEYFEVMKRAHPLLRATRNLLTVMECARKARPADRRLIVARDRAIDLERAADLATGDAKAGMDFSLAVSGADQARAAHEAGMEARRLNRLAAFFFPLVTMVGVFGMNPPQEVMAMPGFREVLAVGVIAGAVVFFLSLSKKKRQPSK</sequence>
<feature type="transmembrane region" description="Helical" evidence="1">
    <location>
        <begin position="223"/>
        <end position="242"/>
    </location>
</feature>
<feature type="transmembrane region" description="Helical" evidence="1">
    <location>
        <begin position="192"/>
        <end position="211"/>
    </location>
</feature>
<evidence type="ECO:0000313" key="2">
    <source>
        <dbReference type="EMBL" id="GAA5484361.1"/>
    </source>
</evidence>
<comment type="caution">
    <text evidence="2">The sequence shown here is derived from an EMBL/GenBank/DDBJ whole genome shotgun (WGS) entry which is preliminary data.</text>
</comment>
<keyword evidence="1" id="KW-0472">Membrane</keyword>
<name>A0ABP9US43_9BACT</name>
<organism evidence="2 3">
    <name type="scientific">Haloferula sargassicola</name>
    <dbReference type="NCBI Taxonomy" id="490096"/>
    <lineage>
        <taxon>Bacteria</taxon>
        <taxon>Pseudomonadati</taxon>
        <taxon>Verrucomicrobiota</taxon>
        <taxon>Verrucomicrobiia</taxon>
        <taxon>Verrucomicrobiales</taxon>
        <taxon>Verrucomicrobiaceae</taxon>
        <taxon>Haloferula</taxon>
    </lineage>
</organism>
<evidence type="ECO:0008006" key="4">
    <source>
        <dbReference type="Google" id="ProtNLM"/>
    </source>
</evidence>
<protein>
    <recommendedName>
        <fullName evidence="4">CorA-like Mg2+ transporter protein</fullName>
    </recommendedName>
</protein>
<dbReference type="EMBL" id="BAABRI010000024">
    <property type="protein sequence ID" value="GAA5484361.1"/>
    <property type="molecule type" value="Genomic_DNA"/>
</dbReference>
<gene>
    <name evidence="2" type="ORF">Hsar01_03605</name>
</gene>
<reference evidence="2 3" key="1">
    <citation type="submission" date="2024-02" db="EMBL/GenBank/DDBJ databases">
        <title>Haloferula sargassicola NBRC 104335.</title>
        <authorList>
            <person name="Ichikawa N."/>
            <person name="Katano-Makiyama Y."/>
            <person name="Hidaka K."/>
        </authorList>
    </citation>
    <scope>NUCLEOTIDE SEQUENCE [LARGE SCALE GENOMIC DNA]</scope>
    <source>
        <strain evidence="2 3">NBRC 104335</strain>
    </source>
</reference>
<keyword evidence="1" id="KW-0812">Transmembrane</keyword>
<accession>A0ABP9US43</accession>
<keyword evidence="1" id="KW-1133">Transmembrane helix</keyword>
<evidence type="ECO:0000313" key="3">
    <source>
        <dbReference type="Proteomes" id="UP001476282"/>
    </source>
</evidence>
<proteinExistence type="predicted"/>
<evidence type="ECO:0000256" key="1">
    <source>
        <dbReference type="SAM" id="Phobius"/>
    </source>
</evidence>
<dbReference type="Proteomes" id="UP001476282">
    <property type="component" value="Unassembled WGS sequence"/>
</dbReference>
<dbReference type="RefSeq" id="WP_353568457.1">
    <property type="nucleotide sequence ID" value="NZ_BAABRI010000024.1"/>
</dbReference>
<keyword evidence="3" id="KW-1185">Reference proteome</keyword>